<dbReference type="Proteomes" id="UP000663829">
    <property type="component" value="Unassembled WGS sequence"/>
</dbReference>
<name>A0A816CS68_9BILA</name>
<evidence type="ECO:0000313" key="2">
    <source>
        <dbReference type="EMBL" id="CAF1623967.1"/>
    </source>
</evidence>
<evidence type="ECO:0000313" key="3">
    <source>
        <dbReference type="EMBL" id="CAF3801795.1"/>
    </source>
</evidence>
<proteinExistence type="predicted"/>
<dbReference type="GO" id="GO:0016567">
    <property type="term" value="P:protein ubiquitination"/>
    <property type="evidence" value="ECO:0007669"/>
    <property type="project" value="InterPro"/>
</dbReference>
<dbReference type="Proteomes" id="UP000681722">
    <property type="component" value="Unassembled WGS sequence"/>
</dbReference>
<protein>
    <submittedName>
        <fullName evidence="2">Uncharacterized protein</fullName>
    </submittedName>
</protein>
<dbReference type="OrthoDB" id="1431934at2759"/>
<dbReference type="InterPro" id="IPR031127">
    <property type="entry name" value="E3_UB_ligase_RBR"/>
</dbReference>
<keyword evidence="5" id="KW-1185">Reference proteome</keyword>
<gene>
    <name evidence="2" type="ORF">GPM918_LOCUS43912</name>
    <name evidence="1" type="ORF">OVA965_LOCUS16114</name>
    <name evidence="4" type="ORF">SRO942_LOCUS45560</name>
    <name evidence="3" type="ORF">TMI583_LOCUS16123</name>
</gene>
<comment type="caution">
    <text evidence="2">The sequence shown here is derived from an EMBL/GenBank/DDBJ whole genome shotgun (WGS) entry which is preliminary data.</text>
</comment>
<dbReference type="Pfam" id="PF22191">
    <property type="entry name" value="IBR_1"/>
    <property type="match status" value="1"/>
</dbReference>
<accession>A0A816CS68</accession>
<dbReference type="EMBL" id="CAJOBC010108881">
    <property type="protein sequence ID" value="CAF4516406.1"/>
    <property type="molecule type" value="Genomic_DNA"/>
</dbReference>
<dbReference type="EMBL" id="CAJNOQ010041527">
    <property type="protein sequence ID" value="CAF1623967.1"/>
    <property type="molecule type" value="Genomic_DNA"/>
</dbReference>
<evidence type="ECO:0000313" key="1">
    <source>
        <dbReference type="EMBL" id="CAF1033551.1"/>
    </source>
</evidence>
<evidence type="ECO:0000313" key="4">
    <source>
        <dbReference type="EMBL" id="CAF4516406.1"/>
    </source>
</evidence>
<dbReference type="Proteomes" id="UP000682733">
    <property type="component" value="Unassembled WGS sequence"/>
</dbReference>
<feature type="non-terminal residue" evidence="2">
    <location>
        <position position="1"/>
    </location>
</feature>
<dbReference type="EMBL" id="CAJOBA010007421">
    <property type="protein sequence ID" value="CAF3801795.1"/>
    <property type="molecule type" value="Genomic_DNA"/>
</dbReference>
<dbReference type="GO" id="GO:0004842">
    <property type="term" value="F:ubiquitin-protein transferase activity"/>
    <property type="evidence" value="ECO:0007669"/>
    <property type="project" value="InterPro"/>
</dbReference>
<reference evidence="2" key="1">
    <citation type="submission" date="2021-02" db="EMBL/GenBank/DDBJ databases">
        <authorList>
            <person name="Nowell W R."/>
        </authorList>
    </citation>
    <scope>NUCLEOTIDE SEQUENCE</scope>
</reference>
<dbReference type="PANTHER" id="PTHR11685">
    <property type="entry name" value="RBR FAMILY RING FINGER AND IBR DOMAIN-CONTAINING"/>
    <property type="match status" value="1"/>
</dbReference>
<dbReference type="EMBL" id="CAJNOK010007410">
    <property type="protein sequence ID" value="CAF1033551.1"/>
    <property type="molecule type" value="Genomic_DNA"/>
</dbReference>
<dbReference type="Proteomes" id="UP000677228">
    <property type="component" value="Unassembled WGS sequence"/>
</dbReference>
<dbReference type="Gene3D" id="1.20.120.1750">
    <property type="match status" value="1"/>
</dbReference>
<evidence type="ECO:0000313" key="5">
    <source>
        <dbReference type="Proteomes" id="UP000663829"/>
    </source>
</evidence>
<dbReference type="SUPFAM" id="SSF57850">
    <property type="entry name" value="RING/U-box"/>
    <property type="match status" value="1"/>
</dbReference>
<sequence length="230" mass="26605">IIEQLKRKKQEQLDRVREQHVQQEAKQAQAASRKVMTVPAKKPQKYLELSLTQAEEDLLLQEILTAERMDLLNTQPCPGCHVRIEKNGGCTHMHCSRCDLHFTWNTSLQIMQPRGGVFRTKSTTDFLETDTIKQQLEHRPVLKVDESSAAAEEQEESKFVINNQTVVGAIMFNRMRKCPSKICKNINVKIGHDNWGECSAYSRQFCFLCGKQVNGQRHFEKNCQRYMPIQ</sequence>
<dbReference type="AlphaFoldDB" id="A0A816CS68"/>
<organism evidence="2 5">
    <name type="scientific">Didymodactylos carnosus</name>
    <dbReference type="NCBI Taxonomy" id="1234261"/>
    <lineage>
        <taxon>Eukaryota</taxon>
        <taxon>Metazoa</taxon>
        <taxon>Spiralia</taxon>
        <taxon>Gnathifera</taxon>
        <taxon>Rotifera</taxon>
        <taxon>Eurotatoria</taxon>
        <taxon>Bdelloidea</taxon>
        <taxon>Philodinida</taxon>
        <taxon>Philodinidae</taxon>
        <taxon>Didymodactylos</taxon>
    </lineage>
</organism>